<organism evidence="2 3">
    <name type="scientific">Coraliomargarita sinensis</name>
    <dbReference type="NCBI Taxonomy" id="2174842"/>
    <lineage>
        <taxon>Bacteria</taxon>
        <taxon>Pseudomonadati</taxon>
        <taxon>Verrucomicrobiota</taxon>
        <taxon>Opitutia</taxon>
        <taxon>Puniceicoccales</taxon>
        <taxon>Coraliomargaritaceae</taxon>
        <taxon>Coraliomargarita</taxon>
    </lineage>
</organism>
<dbReference type="Proteomes" id="UP000247099">
    <property type="component" value="Unassembled WGS sequence"/>
</dbReference>
<evidence type="ECO:0000313" key="3">
    <source>
        <dbReference type="Proteomes" id="UP000247099"/>
    </source>
</evidence>
<keyword evidence="1" id="KW-0812">Transmembrane</keyword>
<dbReference type="InParanoid" id="A0A317ZQ87"/>
<keyword evidence="3" id="KW-1185">Reference proteome</keyword>
<dbReference type="EMBL" id="QHJQ01000001">
    <property type="protein sequence ID" value="PXA05581.1"/>
    <property type="molecule type" value="Genomic_DNA"/>
</dbReference>
<proteinExistence type="predicted"/>
<dbReference type="RefSeq" id="WP_110129660.1">
    <property type="nucleotide sequence ID" value="NZ_QHJQ01000001.1"/>
</dbReference>
<feature type="transmembrane region" description="Helical" evidence="1">
    <location>
        <begin position="159"/>
        <end position="178"/>
    </location>
</feature>
<comment type="caution">
    <text evidence="2">The sequence shown here is derived from an EMBL/GenBank/DDBJ whole genome shotgun (WGS) entry which is preliminary data.</text>
</comment>
<evidence type="ECO:0000313" key="2">
    <source>
        <dbReference type="EMBL" id="PXA05581.1"/>
    </source>
</evidence>
<name>A0A317ZQ87_9BACT</name>
<evidence type="ECO:0000256" key="1">
    <source>
        <dbReference type="SAM" id="Phobius"/>
    </source>
</evidence>
<feature type="transmembrane region" description="Helical" evidence="1">
    <location>
        <begin position="120"/>
        <end position="139"/>
    </location>
</feature>
<dbReference type="AlphaFoldDB" id="A0A317ZQ87"/>
<gene>
    <name evidence="2" type="ORF">DDZ13_01525</name>
</gene>
<keyword evidence="1" id="KW-0472">Membrane</keyword>
<feature type="transmembrane region" description="Helical" evidence="1">
    <location>
        <begin position="42"/>
        <end position="58"/>
    </location>
</feature>
<protein>
    <submittedName>
        <fullName evidence="2">Uncharacterized protein</fullName>
    </submittedName>
</protein>
<feature type="transmembrane region" description="Helical" evidence="1">
    <location>
        <begin position="93"/>
        <end position="113"/>
    </location>
</feature>
<keyword evidence="1" id="KW-1133">Transmembrane helix</keyword>
<sequence>MSLFLATLLTGLFLIAFGGHFLWHGMRSETSVKAFPRSQAAAYILLGSATAWFLYKVTQLGPADFGQYKNILFALFLVTAVGSFYFVPDFLAVRGLAALILLTAGAILEAGYMQYQFGALVLKFFVYLAIVVALILGASPYKLRDFLSWLYRSENRPRIFGGVFAAYGILLTLMSFSLS</sequence>
<accession>A0A317ZQ87</accession>
<feature type="transmembrane region" description="Helical" evidence="1">
    <location>
        <begin position="70"/>
        <end position="87"/>
    </location>
</feature>
<reference evidence="2 3" key="1">
    <citation type="submission" date="2018-05" db="EMBL/GenBank/DDBJ databases">
        <title>Coraliomargarita sinensis sp. nov., isolated from a marine solar saltern.</title>
        <authorList>
            <person name="Zhou L.Y."/>
        </authorList>
    </citation>
    <scope>NUCLEOTIDE SEQUENCE [LARGE SCALE GENOMIC DNA]</scope>
    <source>
        <strain evidence="2 3">WN38</strain>
    </source>
</reference>
<dbReference type="OrthoDB" id="195882at2"/>